<evidence type="ECO:0000256" key="7">
    <source>
        <dbReference type="ARBA" id="ARBA00023128"/>
    </source>
</evidence>
<evidence type="ECO:0000256" key="8">
    <source>
        <dbReference type="ARBA" id="ARBA00023136"/>
    </source>
</evidence>
<sequence length="128" mass="14827">MKVLESLRTLRNSPVFAKLGEWHSNNMGYRQMGLRYDDLIPDDGHLVKEALRRLPASEMQERNFRFKRALTLSLIKTEAPNEEWTTTSQDIPYLRPLIDLVEAEVATKENFDNLTSIPPALLKRNRSS</sequence>
<evidence type="ECO:0000256" key="9">
    <source>
        <dbReference type="ARBA" id="ARBA00031684"/>
    </source>
</evidence>
<comment type="similarity">
    <text evidence="2">Belongs to the UQCRB/QCR7 family.</text>
</comment>
<dbReference type="PANTHER" id="PTHR12022">
    <property type="entry name" value="UBIQUINOL-CYTOCHROME C REDUCTASE COMPLEX 14 KD PROTEIN"/>
    <property type="match status" value="1"/>
</dbReference>
<dbReference type="PANTHER" id="PTHR12022:SF0">
    <property type="entry name" value="CYTOCHROME B-C1 COMPLEX SUBUNIT 7"/>
    <property type="match status" value="1"/>
</dbReference>
<comment type="caution">
    <text evidence="10">The sequence shown here is derived from an EMBL/GenBank/DDBJ whole genome shotgun (WGS) entry which is preliminary data.</text>
</comment>
<dbReference type="Pfam" id="PF02271">
    <property type="entry name" value="UCR_14kD"/>
    <property type="match status" value="1"/>
</dbReference>
<dbReference type="InterPro" id="IPR003197">
    <property type="entry name" value="QCR7"/>
</dbReference>
<gene>
    <name evidence="10" type="ORF">BASA50_007850</name>
</gene>
<keyword evidence="8" id="KW-0472">Membrane</keyword>
<reference evidence="10 11" key="1">
    <citation type="submission" date="2021-02" db="EMBL/GenBank/DDBJ databases">
        <title>Variation within the Batrachochytrium salamandrivorans European outbreak.</title>
        <authorList>
            <person name="Kelly M."/>
            <person name="Pasmans F."/>
            <person name="Shea T.P."/>
            <person name="Munoz J.F."/>
            <person name="Carranza S."/>
            <person name="Cuomo C.A."/>
            <person name="Martel A."/>
        </authorList>
    </citation>
    <scope>NUCLEOTIDE SEQUENCE [LARGE SCALE GENOMIC DNA]</scope>
    <source>
        <strain evidence="10 11">AMFP18/2</strain>
    </source>
</reference>
<keyword evidence="5" id="KW-0999">Mitochondrion inner membrane</keyword>
<proteinExistence type="inferred from homology"/>
<evidence type="ECO:0000256" key="2">
    <source>
        <dbReference type="ARBA" id="ARBA00008554"/>
    </source>
</evidence>
<evidence type="ECO:0000313" key="11">
    <source>
        <dbReference type="Proteomes" id="UP001648503"/>
    </source>
</evidence>
<accession>A0ABQ8F5V1</accession>
<keyword evidence="4" id="KW-0679">Respiratory chain</keyword>
<name>A0ABQ8F5V1_9FUNG</name>
<evidence type="ECO:0000256" key="6">
    <source>
        <dbReference type="ARBA" id="ARBA00022982"/>
    </source>
</evidence>
<evidence type="ECO:0000256" key="4">
    <source>
        <dbReference type="ARBA" id="ARBA00022660"/>
    </source>
</evidence>
<keyword evidence="7" id="KW-0496">Mitochondrion</keyword>
<dbReference type="Gene3D" id="1.10.1090.10">
    <property type="entry name" value="Cytochrome b-c1 complex subunit 7"/>
    <property type="match status" value="1"/>
</dbReference>
<evidence type="ECO:0000256" key="3">
    <source>
        <dbReference type="ARBA" id="ARBA00022448"/>
    </source>
</evidence>
<evidence type="ECO:0000256" key="5">
    <source>
        <dbReference type="ARBA" id="ARBA00022792"/>
    </source>
</evidence>
<dbReference type="Proteomes" id="UP001648503">
    <property type="component" value="Unassembled WGS sequence"/>
</dbReference>
<dbReference type="EMBL" id="JAFCIX010000371">
    <property type="protein sequence ID" value="KAH6592799.1"/>
    <property type="molecule type" value="Genomic_DNA"/>
</dbReference>
<keyword evidence="6" id="KW-0249">Electron transport</keyword>
<evidence type="ECO:0000256" key="1">
    <source>
        <dbReference type="ARBA" id="ARBA00004443"/>
    </source>
</evidence>
<keyword evidence="3" id="KW-0813">Transport</keyword>
<dbReference type="InterPro" id="IPR036544">
    <property type="entry name" value="QCR7_sf"/>
</dbReference>
<comment type="subcellular location">
    <subcellularLocation>
        <location evidence="1">Mitochondrion inner membrane</location>
        <topology evidence="1">Peripheral membrane protein</topology>
        <orientation evidence="1">Matrix side</orientation>
    </subcellularLocation>
</comment>
<dbReference type="SUPFAM" id="SSF81524">
    <property type="entry name" value="14 kDa protein of cytochrome bc1 complex (Ubiquinol-cytochrome c reductase)"/>
    <property type="match status" value="1"/>
</dbReference>
<organism evidence="10 11">
    <name type="scientific">Batrachochytrium salamandrivorans</name>
    <dbReference type="NCBI Taxonomy" id="1357716"/>
    <lineage>
        <taxon>Eukaryota</taxon>
        <taxon>Fungi</taxon>
        <taxon>Fungi incertae sedis</taxon>
        <taxon>Chytridiomycota</taxon>
        <taxon>Chytridiomycota incertae sedis</taxon>
        <taxon>Chytridiomycetes</taxon>
        <taxon>Rhizophydiales</taxon>
        <taxon>Rhizophydiales incertae sedis</taxon>
        <taxon>Batrachochytrium</taxon>
    </lineage>
</organism>
<keyword evidence="11" id="KW-1185">Reference proteome</keyword>
<protein>
    <recommendedName>
        <fullName evidence="9">Complex III subunit 7</fullName>
    </recommendedName>
</protein>
<evidence type="ECO:0000313" key="10">
    <source>
        <dbReference type="EMBL" id="KAH6592799.1"/>
    </source>
</evidence>